<dbReference type="Proteomes" id="UP001143543">
    <property type="component" value="Unassembled WGS sequence"/>
</dbReference>
<dbReference type="Pfam" id="PF16266">
    <property type="entry name" value="DUF4919"/>
    <property type="match status" value="1"/>
</dbReference>
<evidence type="ECO:0000256" key="1">
    <source>
        <dbReference type="SAM" id="SignalP"/>
    </source>
</evidence>
<gene>
    <name evidence="2" type="ORF">Y10_02930</name>
</gene>
<reference evidence="2" key="1">
    <citation type="submission" date="2022-07" db="EMBL/GenBank/DDBJ databases">
        <title>Taxonomy of Novel Oxalotrophic and Methylotrophic Bacteria.</title>
        <authorList>
            <person name="Sahin N."/>
            <person name="Tani A."/>
        </authorList>
    </citation>
    <scope>NUCLEOTIDE SEQUENCE</scope>
    <source>
        <strain evidence="2">Y10</strain>
    </source>
</reference>
<sequence>MRYLLSLVLLVSHFIAHSQEEPLQEAPNYGNIEKAITKKKSSFYYPLLMKRFQKADTTLTLEDKRHLYYGYQFQEKYNPYGKSVYNDSLDLSLKITNPTEDTFKDIIRYSDSILAENPFDLRTISNQLNAYETLQMEKEFMIKLFQFTSTIDAIISSGDGKEEETAFYVLYVPHEYDLINIIGLEFGGEQSLIKTYDYLTLKENEYDLKGLYFEVSASLNHMSQMFTK</sequence>
<dbReference type="EMBL" id="BRVO01000001">
    <property type="protein sequence ID" value="GLB47925.1"/>
    <property type="molecule type" value="Genomic_DNA"/>
</dbReference>
<dbReference type="InterPro" id="IPR032578">
    <property type="entry name" value="DUF4919"/>
</dbReference>
<keyword evidence="1" id="KW-0732">Signal</keyword>
<evidence type="ECO:0000313" key="3">
    <source>
        <dbReference type="Proteomes" id="UP001143543"/>
    </source>
</evidence>
<keyword evidence="3" id="KW-1185">Reference proteome</keyword>
<feature type="signal peptide" evidence="1">
    <location>
        <begin position="1"/>
        <end position="18"/>
    </location>
</feature>
<accession>A0ABQ5MEU8</accession>
<organism evidence="2 3">
    <name type="scientific">Neptunitalea lumnitzerae</name>
    <dbReference type="NCBI Taxonomy" id="2965509"/>
    <lineage>
        <taxon>Bacteria</taxon>
        <taxon>Pseudomonadati</taxon>
        <taxon>Bacteroidota</taxon>
        <taxon>Flavobacteriia</taxon>
        <taxon>Flavobacteriales</taxon>
        <taxon>Flavobacteriaceae</taxon>
        <taxon>Neptunitalea</taxon>
    </lineage>
</organism>
<feature type="chain" id="PRO_5047322041" evidence="1">
    <location>
        <begin position="19"/>
        <end position="228"/>
    </location>
</feature>
<dbReference type="RefSeq" id="WP_281763588.1">
    <property type="nucleotide sequence ID" value="NZ_BRVO01000001.1"/>
</dbReference>
<proteinExistence type="predicted"/>
<protein>
    <submittedName>
        <fullName evidence="2">DUF4919 domain-containing protein</fullName>
    </submittedName>
</protein>
<evidence type="ECO:0000313" key="2">
    <source>
        <dbReference type="EMBL" id="GLB47925.1"/>
    </source>
</evidence>
<name>A0ABQ5MEU8_9FLAO</name>
<comment type="caution">
    <text evidence="2">The sequence shown here is derived from an EMBL/GenBank/DDBJ whole genome shotgun (WGS) entry which is preliminary data.</text>
</comment>